<evidence type="ECO:0000256" key="1">
    <source>
        <dbReference type="SAM" id="MobiDB-lite"/>
    </source>
</evidence>
<comment type="caution">
    <text evidence="2">The sequence shown here is derived from an EMBL/GenBank/DDBJ whole genome shotgun (WGS) entry which is preliminary data.</text>
</comment>
<accession>A0AB34GB05</accession>
<evidence type="ECO:0000313" key="2">
    <source>
        <dbReference type="EMBL" id="KAJ8776180.1"/>
    </source>
</evidence>
<keyword evidence="3" id="KW-1185">Reference proteome</keyword>
<feature type="compositionally biased region" description="Pro residues" evidence="1">
    <location>
        <begin position="1"/>
        <end position="15"/>
    </location>
</feature>
<proteinExistence type="predicted"/>
<reference evidence="2 3" key="1">
    <citation type="submission" date="2022-11" db="EMBL/GenBank/DDBJ databases">
        <title>Whole genome sequence of Eschrichtius robustus ER-17-0199.</title>
        <authorList>
            <person name="Bruniche-Olsen A."/>
            <person name="Black A.N."/>
            <person name="Fields C.J."/>
            <person name="Walden K."/>
            <person name="Dewoody J.A."/>
        </authorList>
    </citation>
    <scope>NUCLEOTIDE SEQUENCE [LARGE SCALE GENOMIC DNA]</scope>
    <source>
        <strain evidence="2">ER-17-0199</strain>
        <tissue evidence="2">Blubber</tissue>
    </source>
</reference>
<dbReference type="EMBL" id="JAIQCJ010002444">
    <property type="protein sequence ID" value="KAJ8776180.1"/>
    <property type="molecule type" value="Genomic_DNA"/>
</dbReference>
<gene>
    <name evidence="2" type="ORF">J1605_015742</name>
</gene>
<sequence length="141" mass="14636">MPRPQSPSVPTPPPAHARRLWPEPPLVSVARLPPPLRPSCGPSTCRLVCPGAGAPDSVGAREGHGFPARVPCDQLAAVFVPGADYSRPVCAARVLGHEVLGSPDKVGLRTRPPAPLGLVGLLQDPLTSQAPSPNFNIVDTS</sequence>
<evidence type="ECO:0000313" key="3">
    <source>
        <dbReference type="Proteomes" id="UP001159641"/>
    </source>
</evidence>
<feature type="region of interest" description="Disordered" evidence="1">
    <location>
        <begin position="1"/>
        <end position="24"/>
    </location>
</feature>
<dbReference type="Proteomes" id="UP001159641">
    <property type="component" value="Unassembled WGS sequence"/>
</dbReference>
<protein>
    <submittedName>
        <fullName evidence="2">Uncharacterized protein</fullName>
    </submittedName>
</protein>
<name>A0AB34GB05_ESCRO</name>
<dbReference type="AlphaFoldDB" id="A0AB34GB05"/>
<organism evidence="2 3">
    <name type="scientific">Eschrichtius robustus</name>
    <name type="common">California gray whale</name>
    <name type="synonym">Eschrichtius gibbosus</name>
    <dbReference type="NCBI Taxonomy" id="9764"/>
    <lineage>
        <taxon>Eukaryota</taxon>
        <taxon>Metazoa</taxon>
        <taxon>Chordata</taxon>
        <taxon>Craniata</taxon>
        <taxon>Vertebrata</taxon>
        <taxon>Euteleostomi</taxon>
        <taxon>Mammalia</taxon>
        <taxon>Eutheria</taxon>
        <taxon>Laurasiatheria</taxon>
        <taxon>Artiodactyla</taxon>
        <taxon>Whippomorpha</taxon>
        <taxon>Cetacea</taxon>
        <taxon>Mysticeti</taxon>
        <taxon>Eschrichtiidae</taxon>
        <taxon>Eschrichtius</taxon>
    </lineage>
</organism>